<comment type="caution">
    <text evidence="1">The sequence shown here is derived from an EMBL/GenBank/DDBJ whole genome shotgun (WGS) entry which is preliminary data.</text>
</comment>
<keyword evidence="2" id="KW-1185">Reference proteome</keyword>
<evidence type="ECO:0000313" key="1">
    <source>
        <dbReference type="EMBL" id="MCI29898.1"/>
    </source>
</evidence>
<accession>A0A392R008</accession>
<dbReference type="Proteomes" id="UP000265520">
    <property type="component" value="Unassembled WGS sequence"/>
</dbReference>
<name>A0A392R008_9FABA</name>
<dbReference type="AlphaFoldDB" id="A0A392R008"/>
<sequence length="98" mass="10578">MGLLSAGGGTKDHVLFFSKALYSSSIAFVQLGDWKACLAVVGEALWGLLDSAEEIEEGEENICREALETWTLELPLSKLRELYGDKDAGGVGELWSKG</sequence>
<proteinExistence type="predicted"/>
<dbReference type="EMBL" id="LXQA010175715">
    <property type="protein sequence ID" value="MCI29898.1"/>
    <property type="molecule type" value="Genomic_DNA"/>
</dbReference>
<protein>
    <submittedName>
        <fullName evidence="1">Uncharacterized protein</fullName>
    </submittedName>
</protein>
<evidence type="ECO:0000313" key="2">
    <source>
        <dbReference type="Proteomes" id="UP000265520"/>
    </source>
</evidence>
<reference evidence="1 2" key="1">
    <citation type="journal article" date="2018" name="Front. Plant Sci.">
        <title>Red Clover (Trifolium pratense) and Zigzag Clover (T. medium) - A Picture of Genomic Similarities and Differences.</title>
        <authorList>
            <person name="Dluhosova J."/>
            <person name="Istvanek J."/>
            <person name="Nedelnik J."/>
            <person name="Repkova J."/>
        </authorList>
    </citation>
    <scope>NUCLEOTIDE SEQUENCE [LARGE SCALE GENOMIC DNA]</scope>
    <source>
        <strain evidence="2">cv. 10/8</strain>
        <tissue evidence="1">Leaf</tissue>
    </source>
</reference>
<organism evidence="1 2">
    <name type="scientific">Trifolium medium</name>
    <dbReference type="NCBI Taxonomy" id="97028"/>
    <lineage>
        <taxon>Eukaryota</taxon>
        <taxon>Viridiplantae</taxon>
        <taxon>Streptophyta</taxon>
        <taxon>Embryophyta</taxon>
        <taxon>Tracheophyta</taxon>
        <taxon>Spermatophyta</taxon>
        <taxon>Magnoliopsida</taxon>
        <taxon>eudicotyledons</taxon>
        <taxon>Gunneridae</taxon>
        <taxon>Pentapetalae</taxon>
        <taxon>rosids</taxon>
        <taxon>fabids</taxon>
        <taxon>Fabales</taxon>
        <taxon>Fabaceae</taxon>
        <taxon>Papilionoideae</taxon>
        <taxon>50 kb inversion clade</taxon>
        <taxon>NPAAA clade</taxon>
        <taxon>Hologalegina</taxon>
        <taxon>IRL clade</taxon>
        <taxon>Trifolieae</taxon>
        <taxon>Trifolium</taxon>
    </lineage>
</organism>